<feature type="signal peptide" evidence="1">
    <location>
        <begin position="1"/>
        <end position="23"/>
    </location>
</feature>
<evidence type="ECO:0008006" key="4">
    <source>
        <dbReference type="Google" id="ProtNLM"/>
    </source>
</evidence>
<dbReference type="AlphaFoldDB" id="A0A318J935"/>
<dbReference type="EMBL" id="QJKB01000004">
    <property type="protein sequence ID" value="PXX43281.1"/>
    <property type="molecule type" value="Genomic_DNA"/>
</dbReference>
<keyword evidence="3" id="KW-1185">Reference proteome</keyword>
<reference evidence="2 3" key="1">
    <citation type="submission" date="2018-05" db="EMBL/GenBank/DDBJ databases">
        <title>Genomic Encyclopedia of Type Strains, Phase IV (KMG-IV): sequencing the most valuable type-strain genomes for metagenomic binning, comparative biology and taxonomic classification.</title>
        <authorList>
            <person name="Goeker M."/>
        </authorList>
    </citation>
    <scope>NUCLEOTIDE SEQUENCE [LARGE SCALE GENOMIC DNA]</scope>
    <source>
        <strain evidence="2 3">DSM 19792</strain>
    </source>
</reference>
<gene>
    <name evidence="2" type="ORF">DFR42_104282</name>
</gene>
<evidence type="ECO:0000313" key="2">
    <source>
        <dbReference type="EMBL" id="PXX43281.1"/>
    </source>
</evidence>
<dbReference type="OrthoDB" id="8746278at2"/>
<dbReference type="RefSeq" id="WP_110255813.1">
    <property type="nucleotide sequence ID" value="NZ_QJKB01000004.1"/>
</dbReference>
<evidence type="ECO:0000313" key="3">
    <source>
        <dbReference type="Proteomes" id="UP000247792"/>
    </source>
</evidence>
<comment type="caution">
    <text evidence="2">The sequence shown here is derived from an EMBL/GenBank/DDBJ whole genome shotgun (WGS) entry which is preliminary data.</text>
</comment>
<keyword evidence="1" id="KW-0732">Signal</keyword>
<sequence>MPDLKTPALASLLAALLCTPAFARAEDAEVSGQMRGLVNSYTSNSASPLAIANQLVPGLSSKNTQLGVMETELRARGKGINAVATLQGQIHDGGRTQATAWLNELYGSLGDGAWQFSAGKKTIAWDVGYGFRPNDVVAQEKRRSLISTTVIGKPLASLEYFNANTSLSMVWVNPGHAATTDIADEQALAARVYHHTGGVDLHGFGRYGQKSGGSLGAAASWVATDEMEIHGSLRFMKKNTGLRMNADTSLLQRTSPWQNNTQNNVVQAMLGANYTTESQHSFFLEAWWDGTALSDREWQDWNKRNLALQGSVNYLPQMQQVIAYNLAWQTQALSASGNIRRKNVFARWSWQKNDWQPSLDILWTPEDNGRIITAALGWQGDRISINGGLRIYGGPSKAILAQLPDSKTAYVSATWAF</sequence>
<accession>A0A318J935</accession>
<proteinExistence type="predicted"/>
<evidence type="ECO:0000256" key="1">
    <source>
        <dbReference type="SAM" id="SignalP"/>
    </source>
</evidence>
<feature type="chain" id="PRO_5016270256" description="Porin" evidence="1">
    <location>
        <begin position="24"/>
        <end position="417"/>
    </location>
</feature>
<dbReference type="Proteomes" id="UP000247792">
    <property type="component" value="Unassembled WGS sequence"/>
</dbReference>
<name>A0A318J935_9BURK</name>
<organism evidence="2 3">
    <name type="scientific">Undibacterium pigrum</name>
    <dbReference type="NCBI Taxonomy" id="401470"/>
    <lineage>
        <taxon>Bacteria</taxon>
        <taxon>Pseudomonadati</taxon>
        <taxon>Pseudomonadota</taxon>
        <taxon>Betaproteobacteria</taxon>
        <taxon>Burkholderiales</taxon>
        <taxon>Oxalobacteraceae</taxon>
        <taxon>Undibacterium</taxon>
    </lineage>
</organism>
<protein>
    <recommendedName>
        <fullName evidence="4">Porin</fullName>
    </recommendedName>
</protein>